<dbReference type="AlphaFoldDB" id="A0A1Y1X6P9"/>
<proteinExistence type="inferred from homology"/>
<dbReference type="InterPro" id="IPR038495">
    <property type="entry name" value="ATPase_E_C"/>
</dbReference>
<reference evidence="4 5" key="2">
    <citation type="submission" date="2016-08" db="EMBL/GenBank/DDBJ databases">
        <title>Pervasive Adenine N6-methylation of Active Genes in Fungi.</title>
        <authorList>
            <consortium name="DOE Joint Genome Institute"/>
            <person name="Mondo S.J."/>
            <person name="Dannebaum R.O."/>
            <person name="Kuo R.C."/>
            <person name="Labutti K."/>
            <person name="Haridas S."/>
            <person name="Kuo A."/>
            <person name="Salamov A."/>
            <person name="Ahrendt S.R."/>
            <person name="Lipzen A."/>
            <person name="Sullivan W."/>
            <person name="Andreopoulos W.B."/>
            <person name="Clum A."/>
            <person name="Lindquist E."/>
            <person name="Daum C."/>
            <person name="Ramamoorthy G.K."/>
            <person name="Gryganskyi A."/>
            <person name="Culley D."/>
            <person name="Magnuson J.K."/>
            <person name="James T.Y."/>
            <person name="O'Malley M.A."/>
            <person name="Stajich J.E."/>
            <person name="Spatafora J.W."/>
            <person name="Visel A."/>
            <person name="Grigoriev I.V."/>
        </authorList>
    </citation>
    <scope>NUCLEOTIDE SEQUENCE [LARGE SCALE GENOMIC DNA]</scope>
    <source>
        <strain evidence="4 5">S4</strain>
    </source>
</reference>
<dbReference type="EMBL" id="MCFG01000120">
    <property type="protein sequence ID" value="ORX81355.1"/>
    <property type="molecule type" value="Genomic_DNA"/>
</dbReference>
<dbReference type="InterPro" id="IPR002842">
    <property type="entry name" value="ATPase_V1_Esu"/>
</dbReference>
<dbReference type="GO" id="GO:0045121">
    <property type="term" value="C:membrane raft"/>
    <property type="evidence" value="ECO:0007669"/>
    <property type="project" value="EnsemblFungi"/>
</dbReference>
<keyword evidence="2" id="KW-0813">Transport</keyword>
<dbReference type="OrthoDB" id="10263003at2759"/>
<dbReference type="Gene3D" id="3.30.2320.30">
    <property type="entry name" value="ATP synthase, E subunit, C-terminal"/>
    <property type="match status" value="1"/>
</dbReference>
<dbReference type="STRING" id="1754192.A0A1Y1X6P9"/>
<comment type="caution">
    <text evidence="4">The sequence shown here is derived from an EMBL/GenBank/DDBJ whole genome shotgun (WGS) entry which is preliminary data.</text>
</comment>
<evidence type="ECO:0000313" key="5">
    <source>
        <dbReference type="Proteomes" id="UP000193944"/>
    </source>
</evidence>
<dbReference type="SUPFAM" id="SSF160527">
    <property type="entry name" value="V-type ATPase subunit E-like"/>
    <property type="match status" value="1"/>
</dbReference>
<dbReference type="Proteomes" id="UP000193944">
    <property type="component" value="Unassembled WGS sequence"/>
</dbReference>
<dbReference type="GO" id="GO:0000329">
    <property type="term" value="C:fungal-type vacuole membrane"/>
    <property type="evidence" value="ECO:0007669"/>
    <property type="project" value="EnsemblFungi"/>
</dbReference>
<evidence type="ECO:0000256" key="3">
    <source>
        <dbReference type="ARBA" id="ARBA00023065"/>
    </source>
</evidence>
<sequence>MATKGALNDTQVRDEMEKMVSFIKQEANEKAREIKIKADEEFNIEKAKIVRQETINIEAFYQKKAKQAEIQKKIAESNRNNKTRLQILQARQQYLNKITEEAQKTLVKYADSDPKYAETIKNIILQSLYQLMEEEVTITCREKDLDIVKKAFEEAAPIYKEKTGKVAAVKYSPNYLPATSAGGIIMAGFGDRIVINNTLENRLEIASDELLPAIKTMLYGAAETRKYYN</sequence>
<keyword evidence="5" id="KW-1185">Reference proteome</keyword>
<evidence type="ECO:0000313" key="4">
    <source>
        <dbReference type="EMBL" id="ORX81355.1"/>
    </source>
</evidence>
<dbReference type="GO" id="GO:0000221">
    <property type="term" value="C:vacuolar proton-transporting V-type ATPase, V1 domain"/>
    <property type="evidence" value="ECO:0007669"/>
    <property type="project" value="EnsemblFungi"/>
</dbReference>
<evidence type="ECO:0000256" key="2">
    <source>
        <dbReference type="ARBA" id="ARBA00022448"/>
    </source>
</evidence>
<protein>
    <submittedName>
        <fullName evidence="4">Vacuolar ATP synthase subunit E</fullName>
    </submittedName>
</protein>
<dbReference type="PANTHER" id="PTHR45715">
    <property type="entry name" value="ATPASE H+-TRANSPORTING V1 SUBUNIT E1A-RELATED"/>
    <property type="match status" value="1"/>
</dbReference>
<dbReference type="Gene3D" id="6.10.250.1620">
    <property type="match status" value="1"/>
</dbReference>
<name>A0A1Y1X6P9_9FUNG</name>
<accession>A0A1Y1X6P9</accession>
<organism evidence="4 5">
    <name type="scientific">Anaeromyces robustus</name>
    <dbReference type="NCBI Taxonomy" id="1754192"/>
    <lineage>
        <taxon>Eukaryota</taxon>
        <taxon>Fungi</taxon>
        <taxon>Fungi incertae sedis</taxon>
        <taxon>Chytridiomycota</taxon>
        <taxon>Chytridiomycota incertae sedis</taxon>
        <taxon>Neocallimastigomycetes</taxon>
        <taxon>Neocallimastigales</taxon>
        <taxon>Neocallimastigaceae</taxon>
        <taxon>Anaeromyces</taxon>
    </lineage>
</organism>
<reference evidence="4 5" key="1">
    <citation type="submission" date="2016-08" db="EMBL/GenBank/DDBJ databases">
        <title>A Parts List for Fungal Cellulosomes Revealed by Comparative Genomics.</title>
        <authorList>
            <consortium name="DOE Joint Genome Institute"/>
            <person name="Haitjema C.H."/>
            <person name="Gilmore S.P."/>
            <person name="Henske J.K."/>
            <person name="Solomon K.V."/>
            <person name="De Groot R."/>
            <person name="Kuo A."/>
            <person name="Mondo S.J."/>
            <person name="Salamov A.A."/>
            <person name="Labutti K."/>
            <person name="Zhao Z."/>
            <person name="Chiniquy J."/>
            <person name="Barry K."/>
            <person name="Brewer H.M."/>
            <person name="Purvine S.O."/>
            <person name="Wright A.T."/>
            <person name="Boxma B."/>
            <person name="Van Alen T."/>
            <person name="Hackstein J.H."/>
            <person name="Baker S.E."/>
            <person name="Grigoriev I.V."/>
            <person name="O'Malley M.A."/>
        </authorList>
    </citation>
    <scope>NUCLEOTIDE SEQUENCE [LARGE SCALE GENOMIC DNA]</scope>
    <source>
        <strain evidence="4 5">S4</strain>
    </source>
</reference>
<dbReference type="HAMAP" id="MF_00311">
    <property type="entry name" value="ATP_synth_E_arch"/>
    <property type="match status" value="1"/>
</dbReference>
<comment type="similarity">
    <text evidence="1">Belongs to the V-ATPase E subunit family.</text>
</comment>
<dbReference type="Pfam" id="PF01991">
    <property type="entry name" value="vATP-synt_E"/>
    <property type="match status" value="1"/>
</dbReference>
<gene>
    <name evidence="4" type="ORF">BCR32DRAFT_203837</name>
</gene>
<dbReference type="GO" id="GO:0046961">
    <property type="term" value="F:proton-transporting ATPase activity, rotational mechanism"/>
    <property type="evidence" value="ECO:0007669"/>
    <property type="project" value="InterPro"/>
</dbReference>
<evidence type="ECO:0000256" key="1">
    <source>
        <dbReference type="ARBA" id="ARBA00005901"/>
    </source>
</evidence>
<keyword evidence="3" id="KW-0406">Ion transport</keyword>